<evidence type="ECO:0000313" key="1">
    <source>
        <dbReference type="EMBL" id="CAH1389960.1"/>
    </source>
</evidence>
<dbReference type="OrthoDB" id="10537547at2759"/>
<evidence type="ECO:0000313" key="2">
    <source>
        <dbReference type="Proteomes" id="UP001152798"/>
    </source>
</evidence>
<organism evidence="1 2">
    <name type="scientific">Nezara viridula</name>
    <name type="common">Southern green stink bug</name>
    <name type="synonym">Cimex viridulus</name>
    <dbReference type="NCBI Taxonomy" id="85310"/>
    <lineage>
        <taxon>Eukaryota</taxon>
        <taxon>Metazoa</taxon>
        <taxon>Ecdysozoa</taxon>
        <taxon>Arthropoda</taxon>
        <taxon>Hexapoda</taxon>
        <taxon>Insecta</taxon>
        <taxon>Pterygota</taxon>
        <taxon>Neoptera</taxon>
        <taxon>Paraneoptera</taxon>
        <taxon>Hemiptera</taxon>
        <taxon>Heteroptera</taxon>
        <taxon>Panheteroptera</taxon>
        <taxon>Pentatomomorpha</taxon>
        <taxon>Pentatomoidea</taxon>
        <taxon>Pentatomidae</taxon>
        <taxon>Pentatominae</taxon>
        <taxon>Nezara</taxon>
    </lineage>
</organism>
<reference evidence="1" key="1">
    <citation type="submission" date="2022-01" db="EMBL/GenBank/DDBJ databases">
        <authorList>
            <person name="King R."/>
        </authorList>
    </citation>
    <scope>NUCLEOTIDE SEQUENCE</scope>
</reference>
<dbReference type="EMBL" id="OV725077">
    <property type="protein sequence ID" value="CAH1389960.1"/>
    <property type="molecule type" value="Genomic_DNA"/>
</dbReference>
<dbReference type="AlphaFoldDB" id="A0A9P0E310"/>
<name>A0A9P0E310_NEZVI</name>
<sequence length="86" mass="9756">MFSWVVAVFGRLERSSSPKLLQRRLNSAAQNFTVVNDGAEPPYTESNLFLICVGVLPFKNKYLMTARYSILSIFIKTHQLTQTTVT</sequence>
<gene>
    <name evidence="1" type="ORF">NEZAVI_LOCUS1242</name>
</gene>
<accession>A0A9P0E310</accession>
<proteinExistence type="predicted"/>
<keyword evidence="2" id="KW-1185">Reference proteome</keyword>
<dbReference type="Proteomes" id="UP001152798">
    <property type="component" value="Chromosome 1"/>
</dbReference>
<protein>
    <submittedName>
        <fullName evidence="1">Uncharacterized protein</fullName>
    </submittedName>
</protein>